<protein>
    <submittedName>
        <fullName evidence="2">Microtubule-associated protein TORTIFOLIA1</fullName>
    </submittedName>
</protein>
<evidence type="ECO:0000313" key="3">
    <source>
        <dbReference type="Proteomes" id="UP001418222"/>
    </source>
</evidence>
<feature type="region of interest" description="Disordered" evidence="1">
    <location>
        <begin position="172"/>
        <end position="194"/>
    </location>
</feature>
<keyword evidence="3" id="KW-1185">Reference proteome</keyword>
<feature type="compositionally biased region" description="Basic and acidic residues" evidence="1">
    <location>
        <begin position="172"/>
        <end position="186"/>
    </location>
</feature>
<organism evidence="2 3">
    <name type="scientific">Platanthera zijinensis</name>
    <dbReference type="NCBI Taxonomy" id="2320716"/>
    <lineage>
        <taxon>Eukaryota</taxon>
        <taxon>Viridiplantae</taxon>
        <taxon>Streptophyta</taxon>
        <taxon>Embryophyta</taxon>
        <taxon>Tracheophyta</taxon>
        <taxon>Spermatophyta</taxon>
        <taxon>Magnoliopsida</taxon>
        <taxon>Liliopsida</taxon>
        <taxon>Asparagales</taxon>
        <taxon>Orchidaceae</taxon>
        <taxon>Orchidoideae</taxon>
        <taxon>Orchideae</taxon>
        <taxon>Orchidinae</taxon>
        <taxon>Platanthera</taxon>
    </lineage>
</organism>
<accession>A0AAP0GA71</accession>
<reference evidence="2 3" key="1">
    <citation type="journal article" date="2022" name="Nat. Plants">
        <title>Genomes of leafy and leafless Platanthera orchids illuminate the evolution of mycoheterotrophy.</title>
        <authorList>
            <person name="Li M.H."/>
            <person name="Liu K.W."/>
            <person name="Li Z."/>
            <person name="Lu H.C."/>
            <person name="Ye Q.L."/>
            <person name="Zhang D."/>
            <person name="Wang J.Y."/>
            <person name="Li Y.F."/>
            <person name="Zhong Z.M."/>
            <person name="Liu X."/>
            <person name="Yu X."/>
            <person name="Liu D.K."/>
            <person name="Tu X.D."/>
            <person name="Liu B."/>
            <person name="Hao Y."/>
            <person name="Liao X.Y."/>
            <person name="Jiang Y.T."/>
            <person name="Sun W.H."/>
            <person name="Chen J."/>
            <person name="Chen Y.Q."/>
            <person name="Ai Y."/>
            <person name="Zhai J.W."/>
            <person name="Wu S.S."/>
            <person name="Zhou Z."/>
            <person name="Hsiao Y.Y."/>
            <person name="Wu W.L."/>
            <person name="Chen Y.Y."/>
            <person name="Lin Y.F."/>
            <person name="Hsu J.L."/>
            <person name="Li C.Y."/>
            <person name="Wang Z.W."/>
            <person name="Zhao X."/>
            <person name="Zhong W.Y."/>
            <person name="Ma X.K."/>
            <person name="Ma L."/>
            <person name="Huang J."/>
            <person name="Chen G.Z."/>
            <person name="Huang M.Z."/>
            <person name="Huang L."/>
            <person name="Peng D.H."/>
            <person name="Luo Y.B."/>
            <person name="Zou S.Q."/>
            <person name="Chen S.P."/>
            <person name="Lan S."/>
            <person name="Tsai W.C."/>
            <person name="Van de Peer Y."/>
            <person name="Liu Z.J."/>
        </authorList>
    </citation>
    <scope>NUCLEOTIDE SEQUENCE [LARGE SCALE GENOMIC DNA]</scope>
    <source>
        <strain evidence="2">Lor287</strain>
    </source>
</reference>
<comment type="caution">
    <text evidence="2">The sequence shown here is derived from an EMBL/GenBank/DDBJ whole genome shotgun (WGS) entry which is preliminary data.</text>
</comment>
<proteinExistence type="predicted"/>
<dbReference type="Proteomes" id="UP001418222">
    <property type="component" value="Unassembled WGS sequence"/>
</dbReference>
<dbReference type="AlphaFoldDB" id="A0AAP0GA71"/>
<dbReference type="EMBL" id="JBBWWQ010000005">
    <property type="protein sequence ID" value="KAK8947191.1"/>
    <property type="molecule type" value="Genomic_DNA"/>
</dbReference>
<sequence length="194" mass="21868">MQDHTNGLAISKEENAVRQLISIISSDNRHVVEQACPEELMSLLQVMVNLAFTSDNVAQKMLTKDILKSLKTLCAHKNIENFMGGSHDNLITLEDRVHGLERVVEEMARDLSLSSGRRGGTMMMGFEGSPGKSYPNYNGLQDYTSKYGRGGENRISYPERYLSSDDMASIARGRESRWSDSERLDSYMHNSQRN</sequence>
<gene>
    <name evidence="2" type="primary">TOR1</name>
    <name evidence="2" type="ORF">KSP39_PZI006964</name>
</gene>
<evidence type="ECO:0000313" key="2">
    <source>
        <dbReference type="EMBL" id="KAK8947191.1"/>
    </source>
</evidence>
<name>A0AAP0GA71_9ASPA</name>
<evidence type="ECO:0000256" key="1">
    <source>
        <dbReference type="SAM" id="MobiDB-lite"/>
    </source>
</evidence>